<dbReference type="PRINTS" id="PR00762">
    <property type="entry name" value="CLCHANNEL"/>
</dbReference>
<dbReference type="PANTHER" id="PTHR43427:SF6">
    <property type="entry name" value="CHLORIDE CHANNEL PROTEIN CLC-E"/>
    <property type="match status" value="1"/>
</dbReference>
<keyword evidence="7" id="KW-0869">Chloride channel</keyword>
<dbReference type="KEGG" id="nei:BG910_09705"/>
<evidence type="ECO:0008006" key="13">
    <source>
        <dbReference type="Google" id="ProtNLM"/>
    </source>
</evidence>
<gene>
    <name evidence="11" type="ORF">BG910_09705</name>
</gene>
<evidence type="ECO:0000313" key="12">
    <source>
        <dbReference type="Proteomes" id="UP000198238"/>
    </source>
</evidence>
<keyword evidence="4 10" id="KW-1133">Transmembrane helix</keyword>
<keyword evidence="6 10" id="KW-0472">Membrane</keyword>
<dbReference type="GO" id="GO:0005254">
    <property type="term" value="F:chloride channel activity"/>
    <property type="evidence" value="ECO:0007669"/>
    <property type="project" value="UniProtKB-KW"/>
</dbReference>
<dbReference type="Gene3D" id="1.10.3080.10">
    <property type="entry name" value="Clc chloride channel"/>
    <property type="match status" value="1"/>
</dbReference>
<evidence type="ECO:0000256" key="8">
    <source>
        <dbReference type="ARBA" id="ARBA00023214"/>
    </source>
</evidence>
<evidence type="ECO:0000256" key="9">
    <source>
        <dbReference type="ARBA" id="ARBA00023303"/>
    </source>
</evidence>
<protein>
    <recommendedName>
        <fullName evidence="13">Chloride channel protein</fullName>
    </recommendedName>
</protein>
<feature type="transmembrane region" description="Helical" evidence="10">
    <location>
        <begin position="222"/>
        <end position="241"/>
    </location>
</feature>
<proteinExistence type="predicted"/>
<feature type="transmembrane region" description="Helical" evidence="10">
    <location>
        <begin position="7"/>
        <end position="28"/>
    </location>
</feature>
<evidence type="ECO:0000256" key="3">
    <source>
        <dbReference type="ARBA" id="ARBA00022692"/>
    </source>
</evidence>
<reference evidence="11 12" key="1">
    <citation type="submission" date="2017-06" db="EMBL/GenBank/DDBJ databases">
        <title>Neisseria chenwenguii sp. nov., isolated from the intestinal contents of Tibetan Plateau Pika in Yushu, Qinghai Province, China.</title>
        <authorList>
            <person name="Zhang G."/>
        </authorList>
    </citation>
    <scope>NUCLEOTIDE SEQUENCE [LARGE SCALE GENOMIC DNA]</scope>
    <source>
        <strain evidence="11 12">10023</strain>
    </source>
</reference>
<dbReference type="AlphaFoldDB" id="A0A220S3E7"/>
<dbReference type="GO" id="GO:0034707">
    <property type="term" value="C:chloride channel complex"/>
    <property type="evidence" value="ECO:0007669"/>
    <property type="project" value="UniProtKB-KW"/>
</dbReference>
<evidence type="ECO:0000256" key="10">
    <source>
        <dbReference type="SAM" id="Phobius"/>
    </source>
</evidence>
<dbReference type="Pfam" id="PF00654">
    <property type="entry name" value="Voltage_CLC"/>
    <property type="match status" value="1"/>
</dbReference>
<dbReference type="Proteomes" id="UP000198238">
    <property type="component" value="Chromosome"/>
</dbReference>
<keyword evidence="9" id="KW-0407">Ion channel</keyword>
<evidence type="ECO:0000256" key="2">
    <source>
        <dbReference type="ARBA" id="ARBA00022448"/>
    </source>
</evidence>
<dbReference type="InterPro" id="IPR001807">
    <property type="entry name" value="ClC"/>
</dbReference>
<keyword evidence="8" id="KW-0868">Chloride</keyword>
<evidence type="ECO:0000313" key="11">
    <source>
        <dbReference type="EMBL" id="ASK27962.1"/>
    </source>
</evidence>
<dbReference type="InterPro" id="IPR050368">
    <property type="entry name" value="ClC-type_chloride_channel"/>
</dbReference>
<dbReference type="RefSeq" id="WP_089036655.1">
    <property type="nucleotide sequence ID" value="NZ_CP022278.1"/>
</dbReference>
<dbReference type="SUPFAM" id="SSF81340">
    <property type="entry name" value="Clc chloride channel"/>
    <property type="match status" value="1"/>
</dbReference>
<sequence>MKTPRLFLSLSAIGIIVGLVGICLSQLLHFVQYHTFGCGLDGGEIPFCIGVEQAPLWRRFAVVMLCSAVAGCGWFALKRYGRPLVGIKALLAKPLEGLPFKETVCHALLQIVTVGLGSPLGREVAPREMSAAFASLWVHRFGLDADEAKLLLACASGAGLAAVYNVPMAGVLFTLEVMLCAWDKKSVAAALPASVTATAVARYGLGDAVQYHLPQAFLNTPLLVWSALAGPPVGAVATVFVRSTKHLPFLPRDNARIGKAGNQLGFAGMLDGSGGPALFAAK</sequence>
<evidence type="ECO:0000256" key="4">
    <source>
        <dbReference type="ARBA" id="ARBA00022989"/>
    </source>
</evidence>
<name>A0A220S3E7_9NEIS</name>
<evidence type="ECO:0000256" key="6">
    <source>
        <dbReference type="ARBA" id="ARBA00023136"/>
    </source>
</evidence>
<dbReference type="EMBL" id="CP022278">
    <property type="protein sequence ID" value="ASK27962.1"/>
    <property type="molecule type" value="Genomic_DNA"/>
</dbReference>
<comment type="subcellular location">
    <subcellularLocation>
        <location evidence="1">Membrane</location>
        <topology evidence="1">Multi-pass membrane protein</topology>
    </subcellularLocation>
</comment>
<evidence type="ECO:0000256" key="1">
    <source>
        <dbReference type="ARBA" id="ARBA00004141"/>
    </source>
</evidence>
<evidence type="ECO:0000256" key="7">
    <source>
        <dbReference type="ARBA" id="ARBA00023173"/>
    </source>
</evidence>
<keyword evidence="2" id="KW-0813">Transport</keyword>
<keyword evidence="12" id="KW-1185">Reference proteome</keyword>
<dbReference type="PANTHER" id="PTHR43427">
    <property type="entry name" value="CHLORIDE CHANNEL PROTEIN CLC-E"/>
    <property type="match status" value="1"/>
</dbReference>
<feature type="transmembrane region" description="Helical" evidence="10">
    <location>
        <begin position="150"/>
        <end position="175"/>
    </location>
</feature>
<keyword evidence="3 10" id="KW-0812">Transmembrane</keyword>
<dbReference type="InterPro" id="IPR014743">
    <property type="entry name" value="Cl-channel_core"/>
</dbReference>
<evidence type="ECO:0000256" key="5">
    <source>
        <dbReference type="ARBA" id="ARBA00023065"/>
    </source>
</evidence>
<feature type="transmembrane region" description="Helical" evidence="10">
    <location>
        <begin position="56"/>
        <end position="77"/>
    </location>
</feature>
<keyword evidence="5" id="KW-0406">Ion transport</keyword>
<accession>A0A220S3E7</accession>
<organism evidence="11 12">
    <name type="scientific">Neisseria chenwenguii</name>
    <dbReference type="NCBI Taxonomy" id="1853278"/>
    <lineage>
        <taxon>Bacteria</taxon>
        <taxon>Pseudomonadati</taxon>
        <taxon>Pseudomonadota</taxon>
        <taxon>Betaproteobacteria</taxon>
        <taxon>Neisseriales</taxon>
        <taxon>Neisseriaceae</taxon>
        <taxon>Neisseria</taxon>
    </lineage>
</organism>